<evidence type="ECO:0000256" key="3">
    <source>
        <dbReference type="ARBA" id="ARBA00005745"/>
    </source>
</evidence>
<keyword evidence="9 12" id="KW-0472">Membrane</keyword>
<dbReference type="Gene3D" id="1.20.81.30">
    <property type="entry name" value="Type II secretion system (T2SS), domain F"/>
    <property type="match status" value="2"/>
</dbReference>
<evidence type="ECO:0000256" key="5">
    <source>
        <dbReference type="ARBA" id="ARBA00022475"/>
    </source>
</evidence>
<keyword evidence="4 11" id="KW-0813">Transport</keyword>
<dbReference type="PANTHER" id="PTHR30012:SF0">
    <property type="entry name" value="TYPE II SECRETION SYSTEM PROTEIN F-RELATED"/>
    <property type="match status" value="1"/>
</dbReference>
<evidence type="ECO:0000256" key="2">
    <source>
        <dbReference type="ARBA" id="ARBA00004429"/>
    </source>
</evidence>
<feature type="domain" description="Type II secretion system protein GspF" evidence="13">
    <location>
        <begin position="67"/>
        <end position="189"/>
    </location>
</feature>
<dbReference type="PRINTS" id="PR00812">
    <property type="entry name" value="BCTERIALGSPF"/>
</dbReference>
<evidence type="ECO:0000256" key="12">
    <source>
        <dbReference type="SAM" id="Phobius"/>
    </source>
</evidence>
<feature type="transmembrane region" description="Helical" evidence="12">
    <location>
        <begin position="209"/>
        <end position="236"/>
    </location>
</feature>
<dbReference type="AlphaFoldDB" id="A0A1P8WH87"/>
<accession>A0A1P8WH87</accession>
<dbReference type="InterPro" id="IPR018076">
    <property type="entry name" value="T2SS_GspF_dom"/>
</dbReference>
<protein>
    <recommendedName>
        <fullName evidence="10">General secretion pathway protein F</fullName>
    </recommendedName>
</protein>
<keyword evidence="7 11" id="KW-0812">Transmembrane</keyword>
<dbReference type="GO" id="GO:0009306">
    <property type="term" value="P:protein secretion"/>
    <property type="evidence" value="ECO:0007669"/>
    <property type="project" value="InterPro"/>
</dbReference>
<dbReference type="OrthoDB" id="9805682at2"/>
<evidence type="ECO:0000256" key="11">
    <source>
        <dbReference type="RuleBase" id="RU003923"/>
    </source>
</evidence>
<dbReference type="EMBL" id="CP017641">
    <property type="protein sequence ID" value="APZ93446.1"/>
    <property type="molecule type" value="Genomic_DNA"/>
</dbReference>
<dbReference type="InterPro" id="IPR001992">
    <property type="entry name" value="T2SS_GspF/T4SS_PilC_CS"/>
</dbReference>
<evidence type="ECO:0000259" key="13">
    <source>
        <dbReference type="Pfam" id="PF00482"/>
    </source>
</evidence>
<dbReference type="InterPro" id="IPR042094">
    <property type="entry name" value="T2SS_GspF_sf"/>
</dbReference>
<dbReference type="GO" id="GO:0005886">
    <property type="term" value="C:plasma membrane"/>
    <property type="evidence" value="ECO:0007669"/>
    <property type="project" value="UniProtKB-SubCell"/>
</dbReference>
<dbReference type="RefSeq" id="WP_077024907.1">
    <property type="nucleotide sequence ID" value="NZ_CP017641.1"/>
</dbReference>
<evidence type="ECO:0000313" key="15">
    <source>
        <dbReference type="Proteomes" id="UP000187735"/>
    </source>
</evidence>
<comment type="similarity">
    <text evidence="3 11">Belongs to the GSP F family.</text>
</comment>
<dbReference type="KEGG" id="fmr:Fuma_03064"/>
<dbReference type="Pfam" id="PF00482">
    <property type="entry name" value="T2SSF"/>
    <property type="match status" value="2"/>
</dbReference>
<name>A0A1P8WH87_9PLAN</name>
<sequence>MQEFAYTARSMTGQDVRGLITADSRGEVMAMLSEKALCPIDVHPAKSQSFSLNFNRPIKTELLANTLTQLSDLLANGVPLLQSLEVLMQQSPSERMQTVLSDIRTRISEGAQLHEAMGHHEDVFNELTISIVRAGTEGAFLEESLQQTAEFLERTEELRSKVRGAMAYPAFLATAGSIVTLVLIVFFVPKFSDLFAQLERQGTLPTATVILLWLSDFLGRFGILVAMAMAGAIYGLRKWAASRSGRQKIDGVKTKLPVFGPIFLNGATSRFCRILGTLLRNGVPMLKALEISSDSAGNVVLGTAIRQSAENISSGESLSAPLSKCGLIPPNVMAMIGIAEEANNLENVLNNIADGIDKKVARQLDTMVRLIEPALLMVMGSAVLFVIVALLLPVFEMSTSMS</sequence>
<evidence type="ECO:0000313" key="14">
    <source>
        <dbReference type="EMBL" id="APZ93446.1"/>
    </source>
</evidence>
<evidence type="ECO:0000256" key="6">
    <source>
        <dbReference type="ARBA" id="ARBA00022519"/>
    </source>
</evidence>
<keyword evidence="8 12" id="KW-1133">Transmembrane helix</keyword>
<proteinExistence type="inferred from homology"/>
<dbReference type="STRING" id="1891926.Fuma_03064"/>
<feature type="domain" description="Type II secretion system protein GspF" evidence="13">
    <location>
        <begin position="271"/>
        <end position="393"/>
    </location>
</feature>
<dbReference type="FunFam" id="1.20.81.30:FF:000001">
    <property type="entry name" value="Type II secretion system protein F"/>
    <property type="match status" value="1"/>
</dbReference>
<keyword evidence="6" id="KW-0997">Cell inner membrane</keyword>
<dbReference type="PANTHER" id="PTHR30012">
    <property type="entry name" value="GENERAL SECRETION PATHWAY PROTEIN"/>
    <property type="match status" value="1"/>
</dbReference>
<comment type="function">
    <text evidence="1">Component of the type II secretion system inner membrane complex required for the energy-dependent secretion of extracellular factors such as proteases and toxins from the periplasm.</text>
</comment>
<gene>
    <name evidence="14" type="primary">epsF_5</name>
    <name evidence="14" type="ORF">Fuma_03064</name>
</gene>
<evidence type="ECO:0000256" key="8">
    <source>
        <dbReference type="ARBA" id="ARBA00022989"/>
    </source>
</evidence>
<organism evidence="14 15">
    <name type="scientific">Fuerstiella marisgermanici</name>
    <dbReference type="NCBI Taxonomy" id="1891926"/>
    <lineage>
        <taxon>Bacteria</taxon>
        <taxon>Pseudomonadati</taxon>
        <taxon>Planctomycetota</taxon>
        <taxon>Planctomycetia</taxon>
        <taxon>Planctomycetales</taxon>
        <taxon>Planctomycetaceae</taxon>
        <taxon>Fuerstiella</taxon>
    </lineage>
</organism>
<reference evidence="14 15" key="1">
    <citation type="journal article" date="2016" name="Front. Microbiol.">
        <title>Fuerstia marisgermanicae gen. nov., sp. nov., an Unusual Member of the Phylum Planctomycetes from the German Wadden Sea.</title>
        <authorList>
            <person name="Kohn T."/>
            <person name="Heuer A."/>
            <person name="Jogler M."/>
            <person name="Vollmers J."/>
            <person name="Boedeker C."/>
            <person name="Bunk B."/>
            <person name="Rast P."/>
            <person name="Borchert D."/>
            <person name="Glockner I."/>
            <person name="Freese H.M."/>
            <person name="Klenk H.P."/>
            <person name="Overmann J."/>
            <person name="Kaster A.K."/>
            <person name="Rohde M."/>
            <person name="Wiegand S."/>
            <person name="Jogler C."/>
        </authorList>
    </citation>
    <scope>NUCLEOTIDE SEQUENCE [LARGE SCALE GENOMIC DNA]</scope>
    <source>
        <strain evidence="14 15">NH11</strain>
    </source>
</reference>
<evidence type="ECO:0000256" key="1">
    <source>
        <dbReference type="ARBA" id="ARBA00002684"/>
    </source>
</evidence>
<evidence type="ECO:0000256" key="10">
    <source>
        <dbReference type="ARBA" id="ARBA00030750"/>
    </source>
</evidence>
<comment type="subcellular location">
    <subcellularLocation>
        <location evidence="2">Cell inner membrane</location>
        <topology evidence="2">Multi-pass membrane protein</topology>
    </subcellularLocation>
    <subcellularLocation>
        <location evidence="11">Cell membrane</location>
        <topology evidence="11">Multi-pass membrane protein</topology>
    </subcellularLocation>
</comment>
<evidence type="ECO:0000256" key="7">
    <source>
        <dbReference type="ARBA" id="ARBA00022692"/>
    </source>
</evidence>
<feature type="transmembrane region" description="Helical" evidence="12">
    <location>
        <begin position="374"/>
        <end position="395"/>
    </location>
</feature>
<dbReference type="PROSITE" id="PS00874">
    <property type="entry name" value="T2SP_F"/>
    <property type="match status" value="1"/>
</dbReference>
<dbReference type="Proteomes" id="UP000187735">
    <property type="component" value="Chromosome"/>
</dbReference>
<dbReference type="InterPro" id="IPR003004">
    <property type="entry name" value="GspF/PilC"/>
</dbReference>
<feature type="transmembrane region" description="Helical" evidence="12">
    <location>
        <begin position="167"/>
        <end position="189"/>
    </location>
</feature>
<keyword evidence="5" id="KW-1003">Cell membrane</keyword>
<evidence type="ECO:0000256" key="4">
    <source>
        <dbReference type="ARBA" id="ARBA00022448"/>
    </source>
</evidence>
<keyword evidence="15" id="KW-1185">Reference proteome</keyword>
<evidence type="ECO:0000256" key="9">
    <source>
        <dbReference type="ARBA" id="ARBA00023136"/>
    </source>
</evidence>